<dbReference type="PROSITE" id="PS51656">
    <property type="entry name" value="4FE4S"/>
    <property type="match status" value="1"/>
</dbReference>
<keyword evidence="1" id="KW-0004">4Fe-4S</keyword>
<dbReference type="InterPro" id="IPR051069">
    <property type="entry name" value="ACDS_complex_subunit"/>
</dbReference>
<dbReference type="AlphaFoldDB" id="A0AAU0URE3"/>
<evidence type="ECO:0000256" key="2">
    <source>
        <dbReference type="ARBA" id="ARBA00022723"/>
    </source>
</evidence>
<accession>A0AAU0URE3</accession>
<evidence type="ECO:0000256" key="1">
    <source>
        <dbReference type="ARBA" id="ARBA00022485"/>
    </source>
</evidence>
<dbReference type="KEGG" id="dbc:MFMK1_001582"/>
<dbReference type="PANTHER" id="PTHR36214">
    <property type="match status" value="1"/>
</dbReference>
<organism evidence="6 7">
    <name type="scientific">Metallumcola ferriviriculae</name>
    <dbReference type="NCBI Taxonomy" id="3039180"/>
    <lineage>
        <taxon>Bacteria</taxon>
        <taxon>Bacillati</taxon>
        <taxon>Bacillota</taxon>
        <taxon>Clostridia</taxon>
        <taxon>Neomoorellales</taxon>
        <taxon>Desulfitibacteraceae</taxon>
        <taxon>Metallumcola</taxon>
    </lineage>
</organism>
<keyword evidence="2" id="KW-0479">Metal-binding</keyword>
<evidence type="ECO:0000256" key="4">
    <source>
        <dbReference type="ARBA" id="ARBA00023014"/>
    </source>
</evidence>
<dbReference type="Pfam" id="PF04060">
    <property type="entry name" value="FeS"/>
    <property type="match status" value="1"/>
</dbReference>
<dbReference type="GO" id="GO:0046872">
    <property type="term" value="F:metal ion binding"/>
    <property type="evidence" value="ECO:0007669"/>
    <property type="project" value="UniProtKB-KW"/>
</dbReference>
<dbReference type="GO" id="GO:0051539">
    <property type="term" value="F:4 iron, 4 sulfur cluster binding"/>
    <property type="evidence" value="ECO:0007669"/>
    <property type="project" value="UniProtKB-KW"/>
</dbReference>
<feature type="domain" description="4Fe-4S" evidence="5">
    <location>
        <begin position="110"/>
        <end position="169"/>
    </location>
</feature>
<dbReference type="Proteomes" id="UP001329915">
    <property type="component" value="Chromosome"/>
</dbReference>
<evidence type="ECO:0000256" key="3">
    <source>
        <dbReference type="ARBA" id="ARBA00023004"/>
    </source>
</evidence>
<keyword evidence="3" id="KW-0408">Iron</keyword>
<sequence length="175" mass="20175">MMFLERIEVTWIGDCLADAKKIRLKARLPRDISEVFLYLNAVLDNGLYNHHGRTFTFNKEFRRINLYPEELTLTKALNTTDAFQVLDETKALINETYENKDRIAPNYKKRVKPNALQIYELLPKTNCRQCEEPTCLAFAAKLLQGQQNIENCGPLKEPANSGLWEALEELVEVLG</sequence>
<dbReference type="InterPro" id="IPR007202">
    <property type="entry name" value="4Fe-4S_dom"/>
</dbReference>
<dbReference type="RefSeq" id="WP_366924591.1">
    <property type="nucleotide sequence ID" value="NZ_CP121694.1"/>
</dbReference>
<keyword evidence="4" id="KW-0411">Iron-sulfur</keyword>
<dbReference type="PANTHER" id="PTHR36214:SF3">
    <property type="entry name" value="ACETYL-COA DECARBONYLASE_SYNTHASE COMPLEX SUBUNIT GAMMA"/>
    <property type="match status" value="1"/>
</dbReference>
<evidence type="ECO:0000259" key="5">
    <source>
        <dbReference type="PROSITE" id="PS51656"/>
    </source>
</evidence>
<evidence type="ECO:0000313" key="7">
    <source>
        <dbReference type="Proteomes" id="UP001329915"/>
    </source>
</evidence>
<keyword evidence="7" id="KW-1185">Reference proteome</keyword>
<gene>
    <name evidence="6" type="ORF">MFMK1_001582</name>
</gene>
<reference evidence="6 7" key="1">
    <citation type="submission" date="2023-04" db="EMBL/GenBank/DDBJ databases">
        <authorList>
            <person name="Hsu D."/>
        </authorList>
    </citation>
    <scope>NUCLEOTIDE SEQUENCE [LARGE SCALE GENOMIC DNA]</scope>
    <source>
        <strain evidence="6 7">MK1</strain>
    </source>
</reference>
<evidence type="ECO:0000313" key="6">
    <source>
        <dbReference type="EMBL" id="WRO21763.1"/>
    </source>
</evidence>
<dbReference type="Gene3D" id="1.10.15.40">
    <property type="entry name" value="Electron transport complex subunit B, putative Fe-S cluster"/>
    <property type="match status" value="1"/>
</dbReference>
<dbReference type="EMBL" id="CP121694">
    <property type="protein sequence ID" value="WRO21763.1"/>
    <property type="molecule type" value="Genomic_DNA"/>
</dbReference>
<protein>
    <submittedName>
        <fullName evidence="6">Fe-S cluster protein</fullName>
    </submittedName>
</protein>
<proteinExistence type="predicted"/>
<name>A0AAU0URE3_9FIRM</name>